<reference evidence="6 7" key="1">
    <citation type="submission" date="2018-08" db="EMBL/GenBank/DDBJ databases">
        <title>Proposal of Muricauda 72 sp.nov. and Muricauda NH166 sp.nov., isolated from seawater.</title>
        <authorList>
            <person name="Cheng H."/>
            <person name="Wu Y.-H."/>
            <person name="Guo L.-L."/>
            <person name="Xu X.-W."/>
        </authorList>
    </citation>
    <scope>NUCLEOTIDE SEQUENCE [LARGE SCALE GENOMIC DNA]</scope>
    <source>
        <strain evidence="6 7">KCTC 22173</strain>
    </source>
</reference>
<evidence type="ECO:0000259" key="5">
    <source>
        <dbReference type="PROSITE" id="PS01124"/>
    </source>
</evidence>
<keyword evidence="4" id="KW-0812">Transmembrane</keyword>
<evidence type="ECO:0000256" key="1">
    <source>
        <dbReference type="ARBA" id="ARBA00023015"/>
    </source>
</evidence>
<evidence type="ECO:0000313" key="7">
    <source>
        <dbReference type="Proteomes" id="UP000266067"/>
    </source>
</evidence>
<evidence type="ECO:0000256" key="3">
    <source>
        <dbReference type="ARBA" id="ARBA00023163"/>
    </source>
</evidence>
<feature type="transmembrane region" description="Helical" evidence="4">
    <location>
        <begin position="210"/>
        <end position="228"/>
    </location>
</feature>
<dbReference type="Gene3D" id="1.10.10.60">
    <property type="entry name" value="Homeodomain-like"/>
    <property type="match status" value="2"/>
</dbReference>
<keyword evidence="1" id="KW-0805">Transcription regulation</keyword>
<dbReference type="PANTHER" id="PTHR43280">
    <property type="entry name" value="ARAC-FAMILY TRANSCRIPTIONAL REGULATOR"/>
    <property type="match status" value="1"/>
</dbReference>
<keyword evidence="4" id="KW-0472">Membrane</keyword>
<feature type="transmembrane region" description="Helical" evidence="4">
    <location>
        <begin position="178"/>
        <end position="198"/>
    </location>
</feature>
<dbReference type="InterPro" id="IPR018060">
    <property type="entry name" value="HTH_AraC"/>
</dbReference>
<feature type="transmembrane region" description="Helical" evidence="4">
    <location>
        <begin position="36"/>
        <end position="58"/>
    </location>
</feature>
<evidence type="ECO:0000313" key="6">
    <source>
        <dbReference type="EMBL" id="RIV31561.1"/>
    </source>
</evidence>
<dbReference type="InterPro" id="IPR020449">
    <property type="entry name" value="Tscrpt_reg_AraC-type_HTH"/>
</dbReference>
<sequence>MILGKITLVVFFIALVLAFFFLTVKSKKHNKVRNRLMGFFLLSVLLHISVFYYSRYFVMPLFLEQIRDQLVLLFPPLLYLYLLSSLYLDFKLVKKHLAHLIPFILVLFLFVPRFFVVPETDKIAFYQSFHSHMEAKIYAAVVIISTTIYLLLMIRELENYKRVLDRDYSPKRSQNYKWLKQVTILLTLLFVFSFLRTLANFSGHMDSIDLARIVHTLLLLIFIIWLVLKHLYSPEISNPLDTKHLLDNDSNLIYYPNPIHGNTVKANNGIESEIVRLKQHLEKHKPFLSPSLTMKDLADDLQMQPHELSLLINRHLGKHFFDFINEYRIKMAITILENPERRSTHISEIIYEVGFNSKSSFNTAFKKITGTTPTDYRKSKIN</sequence>
<evidence type="ECO:0000256" key="2">
    <source>
        <dbReference type="ARBA" id="ARBA00023125"/>
    </source>
</evidence>
<dbReference type="SMART" id="SM00342">
    <property type="entry name" value="HTH_ARAC"/>
    <property type="match status" value="1"/>
</dbReference>
<proteinExistence type="predicted"/>
<dbReference type="GO" id="GO:0003700">
    <property type="term" value="F:DNA-binding transcription factor activity"/>
    <property type="evidence" value="ECO:0007669"/>
    <property type="project" value="InterPro"/>
</dbReference>
<dbReference type="AlphaFoldDB" id="A0A3A1N6Z6"/>
<feature type="domain" description="HTH araC/xylS-type" evidence="5">
    <location>
        <begin position="271"/>
        <end position="379"/>
    </location>
</feature>
<dbReference type="PANTHER" id="PTHR43280:SF29">
    <property type="entry name" value="ARAC-FAMILY TRANSCRIPTIONAL REGULATOR"/>
    <property type="match status" value="1"/>
</dbReference>
<feature type="transmembrane region" description="Helical" evidence="4">
    <location>
        <begin position="97"/>
        <end position="117"/>
    </location>
</feature>
<name>A0A3A1N6Z6_9FLAO</name>
<dbReference type="PRINTS" id="PR00032">
    <property type="entry name" value="HTHARAC"/>
</dbReference>
<keyword evidence="7" id="KW-1185">Reference proteome</keyword>
<evidence type="ECO:0000256" key="4">
    <source>
        <dbReference type="SAM" id="Phobius"/>
    </source>
</evidence>
<accession>A0A3A1N6Z6</accession>
<dbReference type="GO" id="GO:0043565">
    <property type="term" value="F:sequence-specific DNA binding"/>
    <property type="evidence" value="ECO:0007669"/>
    <property type="project" value="InterPro"/>
</dbReference>
<comment type="caution">
    <text evidence="6">The sequence shown here is derived from an EMBL/GenBank/DDBJ whole genome shotgun (WGS) entry which is preliminary data.</text>
</comment>
<dbReference type="PROSITE" id="PS00041">
    <property type="entry name" value="HTH_ARAC_FAMILY_1"/>
    <property type="match status" value="1"/>
</dbReference>
<dbReference type="OrthoDB" id="9779074at2"/>
<keyword evidence="3" id="KW-0804">Transcription</keyword>
<dbReference type="InterPro" id="IPR018062">
    <property type="entry name" value="HTH_AraC-typ_CS"/>
</dbReference>
<keyword evidence="2" id="KW-0238">DNA-binding</keyword>
<feature type="transmembrane region" description="Helical" evidence="4">
    <location>
        <begin position="137"/>
        <end position="157"/>
    </location>
</feature>
<dbReference type="InterPro" id="IPR009057">
    <property type="entry name" value="Homeodomain-like_sf"/>
</dbReference>
<dbReference type="SUPFAM" id="SSF46689">
    <property type="entry name" value="Homeodomain-like"/>
    <property type="match status" value="1"/>
</dbReference>
<keyword evidence="4" id="KW-1133">Transmembrane helix</keyword>
<feature type="transmembrane region" description="Helical" evidence="4">
    <location>
        <begin position="6"/>
        <end position="24"/>
    </location>
</feature>
<organism evidence="6 7">
    <name type="scientific">Flagellimonas lutimaris</name>
    <dbReference type="NCBI Taxonomy" id="475082"/>
    <lineage>
        <taxon>Bacteria</taxon>
        <taxon>Pseudomonadati</taxon>
        <taxon>Bacteroidota</taxon>
        <taxon>Flavobacteriia</taxon>
        <taxon>Flavobacteriales</taxon>
        <taxon>Flavobacteriaceae</taxon>
        <taxon>Flagellimonas</taxon>
    </lineage>
</organism>
<dbReference type="Pfam" id="PF12833">
    <property type="entry name" value="HTH_18"/>
    <property type="match status" value="1"/>
</dbReference>
<gene>
    <name evidence="6" type="ORF">D2V08_14035</name>
</gene>
<dbReference type="RefSeq" id="WP_119608787.1">
    <property type="nucleotide sequence ID" value="NZ_QXFH01000076.1"/>
</dbReference>
<dbReference type="EMBL" id="QXFH01000076">
    <property type="protein sequence ID" value="RIV31561.1"/>
    <property type="molecule type" value="Genomic_DNA"/>
</dbReference>
<protein>
    <submittedName>
        <fullName evidence="6">AraC family transcriptional regulator</fullName>
    </submittedName>
</protein>
<feature type="transmembrane region" description="Helical" evidence="4">
    <location>
        <begin position="70"/>
        <end position="90"/>
    </location>
</feature>
<dbReference type="PROSITE" id="PS01124">
    <property type="entry name" value="HTH_ARAC_FAMILY_2"/>
    <property type="match status" value="1"/>
</dbReference>
<dbReference type="Proteomes" id="UP000266067">
    <property type="component" value="Unassembled WGS sequence"/>
</dbReference>